<protein>
    <recommendedName>
        <fullName evidence="3">Lipoprotein</fullName>
    </recommendedName>
</protein>
<sequence>MWDKISPKKAGVSCGYKTVLLMVLIAAFTVSCGKKGPLYIPKKTSQTEEKPTQADKVIPGKNIDGKNTGVNSKQAKE</sequence>
<evidence type="ECO:0000256" key="1">
    <source>
        <dbReference type="SAM" id="MobiDB-lite"/>
    </source>
</evidence>
<reference evidence="2" key="1">
    <citation type="submission" date="2018-06" db="EMBL/GenBank/DDBJ databases">
        <authorList>
            <person name="Zhirakovskaya E."/>
        </authorList>
    </citation>
    <scope>NUCLEOTIDE SEQUENCE</scope>
</reference>
<name>A0A3B1A651_9ZZZZ</name>
<feature type="region of interest" description="Disordered" evidence="1">
    <location>
        <begin position="40"/>
        <end position="77"/>
    </location>
</feature>
<evidence type="ECO:0000313" key="2">
    <source>
        <dbReference type="EMBL" id="VAW95077.1"/>
    </source>
</evidence>
<dbReference type="PROSITE" id="PS51257">
    <property type="entry name" value="PROKAR_LIPOPROTEIN"/>
    <property type="match status" value="1"/>
</dbReference>
<dbReference type="AlphaFoldDB" id="A0A3B1A651"/>
<organism evidence="2">
    <name type="scientific">hydrothermal vent metagenome</name>
    <dbReference type="NCBI Taxonomy" id="652676"/>
    <lineage>
        <taxon>unclassified sequences</taxon>
        <taxon>metagenomes</taxon>
        <taxon>ecological metagenomes</taxon>
    </lineage>
</organism>
<dbReference type="EMBL" id="UOFT01000042">
    <property type="protein sequence ID" value="VAW95077.1"/>
    <property type="molecule type" value="Genomic_DNA"/>
</dbReference>
<proteinExistence type="predicted"/>
<accession>A0A3B1A651</accession>
<feature type="compositionally biased region" description="Polar residues" evidence="1">
    <location>
        <begin position="68"/>
        <end position="77"/>
    </location>
</feature>
<evidence type="ECO:0008006" key="3">
    <source>
        <dbReference type="Google" id="ProtNLM"/>
    </source>
</evidence>
<gene>
    <name evidence="2" type="ORF">MNBD_GAMMA23-443</name>
</gene>